<evidence type="ECO:0000256" key="1">
    <source>
        <dbReference type="SAM" id="Phobius"/>
    </source>
</evidence>
<accession>A0A4U0PLR4</accession>
<dbReference type="InterPro" id="IPR012902">
    <property type="entry name" value="N_methyl_site"/>
</dbReference>
<organism evidence="2 3">
    <name type="scientific">Chitiniphilus eburneus</name>
    <dbReference type="NCBI Taxonomy" id="2571148"/>
    <lineage>
        <taxon>Bacteria</taxon>
        <taxon>Pseudomonadati</taxon>
        <taxon>Pseudomonadota</taxon>
        <taxon>Betaproteobacteria</taxon>
        <taxon>Neisseriales</taxon>
        <taxon>Chitinibacteraceae</taxon>
        <taxon>Chitiniphilus</taxon>
    </lineage>
</organism>
<proteinExistence type="predicted"/>
<comment type="caution">
    <text evidence="2">The sequence shown here is derived from an EMBL/GenBank/DDBJ whole genome shotgun (WGS) entry which is preliminary data.</text>
</comment>
<name>A0A4U0PLR4_9NEIS</name>
<keyword evidence="3" id="KW-1185">Reference proteome</keyword>
<feature type="transmembrane region" description="Helical" evidence="1">
    <location>
        <begin position="12"/>
        <end position="36"/>
    </location>
</feature>
<keyword evidence="1" id="KW-0472">Membrane</keyword>
<dbReference type="RefSeq" id="WP_136774300.1">
    <property type="nucleotide sequence ID" value="NZ_CP156074.1"/>
</dbReference>
<protein>
    <recommendedName>
        <fullName evidence="4">Prepilin-type N-terminal cleavage/methylation domain-containing protein</fullName>
    </recommendedName>
</protein>
<evidence type="ECO:0000313" key="3">
    <source>
        <dbReference type="Proteomes" id="UP000310016"/>
    </source>
</evidence>
<keyword evidence="1" id="KW-1133">Transmembrane helix</keyword>
<dbReference type="AlphaFoldDB" id="A0A4U0PLR4"/>
<dbReference type="OrthoDB" id="5496259at2"/>
<evidence type="ECO:0008006" key="4">
    <source>
        <dbReference type="Google" id="ProtNLM"/>
    </source>
</evidence>
<dbReference type="EMBL" id="SUMF01000022">
    <property type="protein sequence ID" value="TJZ69017.1"/>
    <property type="molecule type" value="Genomic_DNA"/>
</dbReference>
<dbReference type="Pfam" id="PF07963">
    <property type="entry name" value="N_methyl"/>
    <property type="match status" value="1"/>
</dbReference>
<reference evidence="2 3" key="1">
    <citation type="submission" date="2019-04" db="EMBL/GenBank/DDBJ databases">
        <title>Chitiniphilus eburnea sp. nov., a novel chitinolytic bacterium isolated from aquaculture sludge.</title>
        <authorList>
            <person name="Sheng M."/>
        </authorList>
    </citation>
    <scope>NUCLEOTIDE SEQUENCE [LARGE SCALE GENOMIC DNA]</scope>
    <source>
        <strain evidence="2 3">HX-2-15</strain>
    </source>
</reference>
<dbReference type="Proteomes" id="UP000310016">
    <property type="component" value="Unassembled WGS sequence"/>
</dbReference>
<evidence type="ECO:0000313" key="2">
    <source>
        <dbReference type="EMBL" id="TJZ69017.1"/>
    </source>
</evidence>
<keyword evidence="1" id="KW-0812">Transmembrane</keyword>
<gene>
    <name evidence="2" type="ORF">FAZ21_15225</name>
</gene>
<sequence length="294" mass="31054">MLASYRKSQTGMTIIELLISATIALVILSAAFSLYINSLNTAKDVTLLTRLNNEVSAAMNLISRDLKRAGYCANSTLNECRAMPLLDSTSPPINSPTSADTSLRATLPTVNAFIVEYDISGRAAYPFSPLTDFTNGCALYAYDTPPEGGANIGTPGKLDSATSIAGGAILDERHGFWLDGDVIKVFTGSTSAATVASHSCAASSAWQAITDRNAVTVTALNFTYSPASLSTSTSGGVTYNDFSPASVTITITACSTQQKYSSQTGANRCGPLDQRFSQTLTETVYLPNFPERLS</sequence>